<protein>
    <recommendedName>
        <fullName evidence="4">SET domain-containing protein</fullName>
    </recommendedName>
</protein>
<gene>
    <name evidence="2" type="ORF">LTR09_004846</name>
</gene>
<dbReference type="GO" id="GO:0016279">
    <property type="term" value="F:protein-lysine N-methyltransferase activity"/>
    <property type="evidence" value="ECO:0007669"/>
    <property type="project" value="TreeGrafter"/>
</dbReference>
<dbReference type="AlphaFoldDB" id="A0AAJ0G958"/>
<sequence length="647" mass="72930">MATTSQTEALETWLRSNGAFLHPSVKVMQSEECGIHIRATDIIPPGTNLASVPHSLAFSYLNALVDEAYPVFKQHRHSFKVEAIGYFYLMMQYVDREQSFWKPYLDALPSPDEELTQPLFFYSAEDIAWLEGTDVWHTVTARQNVYIDYYNQGVAVLQEVGIDTEPYTWHLFLWAVSMYTSRSFSSRSLRPHSGKYWAAYKTTQTPEGKVRQAAILDMSNTSAEDLHFPVLFPGLDAANHSHESKVDWTFDPGLFSIALAGPNESNGVTAGSEVFNNYGPKSNGELLIGYGFCMPNNPHDSVAMLFKAPAVELQKSLRAVHPGYFTTEGVWKPEKATFDLKLPTLVPQTTSGLAHRPQIFHQLPEPLLELLTYLLQHERGLPFTFIEQPLTYLTDDEEDGCRYLPHIARMIASSLAPKLQVLQSTTPATAPQNRKQQYASLYRSSQLTIMTALLEALKTYTRALIYRPRRFSRSAPIPKDNKLMYLPTFISMLESHALIPAEFLAGVGANAGTEDLEQLRSAGWEEDIWVLLLSWLSLNLAELPRWLREAIAPPEEVGRRHVDDEAVTQAAELMNLIETASSACPGSRWAEQRWSPKFIAATGGRVVREDSFLVKSTDPHPPLTDGDDGEQEEEQEEVRLFVHFLFP</sequence>
<comment type="caution">
    <text evidence="2">The sequence shown here is derived from an EMBL/GenBank/DDBJ whole genome shotgun (WGS) entry which is preliminary data.</text>
</comment>
<dbReference type="PANTHER" id="PTHR13271:SF146">
    <property type="entry name" value="SET DOMAIN-CONTAINING PROTEIN"/>
    <property type="match status" value="1"/>
</dbReference>
<name>A0AAJ0G958_9PEZI</name>
<reference evidence="2" key="1">
    <citation type="submission" date="2023-04" db="EMBL/GenBank/DDBJ databases">
        <title>Black Yeasts Isolated from many extreme environments.</title>
        <authorList>
            <person name="Coleine C."/>
            <person name="Stajich J.E."/>
            <person name="Selbmann L."/>
        </authorList>
    </citation>
    <scope>NUCLEOTIDE SEQUENCE</scope>
    <source>
        <strain evidence="2">CCFEE 5312</strain>
    </source>
</reference>
<feature type="region of interest" description="Disordered" evidence="1">
    <location>
        <begin position="615"/>
        <end position="634"/>
    </location>
</feature>
<proteinExistence type="predicted"/>
<evidence type="ECO:0000313" key="2">
    <source>
        <dbReference type="EMBL" id="KAK3054068.1"/>
    </source>
</evidence>
<dbReference type="PANTHER" id="PTHR13271">
    <property type="entry name" value="UNCHARACTERIZED PUTATIVE METHYLTRANSFERASE"/>
    <property type="match status" value="1"/>
</dbReference>
<dbReference type="InterPro" id="IPR046341">
    <property type="entry name" value="SET_dom_sf"/>
</dbReference>
<keyword evidence="3" id="KW-1185">Reference proteome</keyword>
<dbReference type="Proteomes" id="UP001271007">
    <property type="component" value="Unassembled WGS sequence"/>
</dbReference>
<organism evidence="2 3">
    <name type="scientific">Extremus antarcticus</name>
    <dbReference type="NCBI Taxonomy" id="702011"/>
    <lineage>
        <taxon>Eukaryota</taxon>
        <taxon>Fungi</taxon>
        <taxon>Dikarya</taxon>
        <taxon>Ascomycota</taxon>
        <taxon>Pezizomycotina</taxon>
        <taxon>Dothideomycetes</taxon>
        <taxon>Dothideomycetidae</taxon>
        <taxon>Mycosphaerellales</taxon>
        <taxon>Extremaceae</taxon>
        <taxon>Extremus</taxon>
    </lineage>
</organism>
<dbReference type="SUPFAM" id="SSF82199">
    <property type="entry name" value="SET domain"/>
    <property type="match status" value="1"/>
</dbReference>
<evidence type="ECO:0008006" key="4">
    <source>
        <dbReference type="Google" id="ProtNLM"/>
    </source>
</evidence>
<evidence type="ECO:0000256" key="1">
    <source>
        <dbReference type="SAM" id="MobiDB-lite"/>
    </source>
</evidence>
<dbReference type="InterPro" id="IPR050600">
    <property type="entry name" value="SETD3_SETD6_MTase"/>
</dbReference>
<feature type="compositionally biased region" description="Acidic residues" evidence="1">
    <location>
        <begin position="625"/>
        <end position="634"/>
    </location>
</feature>
<dbReference type="EMBL" id="JAWDJX010000013">
    <property type="protein sequence ID" value="KAK3054068.1"/>
    <property type="molecule type" value="Genomic_DNA"/>
</dbReference>
<dbReference type="Gene3D" id="3.90.1410.10">
    <property type="entry name" value="set domain protein methyltransferase, domain 1"/>
    <property type="match status" value="1"/>
</dbReference>
<evidence type="ECO:0000313" key="3">
    <source>
        <dbReference type="Proteomes" id="UP001271007"/>
    </source>
</evidence>
<dbReference type="GO" id="GO:0005634">
    <property type="term" value="C:nucleus"/>
    <property type="evidence" value="ECO:0007669"/>
    <property type="project" value="TreeGrafter"/>
</dbReference>
<accession>A0AAJ0G958</accession>